<dbReference type="Proteomes" id="UP000315947">
    <property type="component" value="Chromosome"/>
</dbReference>
<accession>A0ABX5WUG8</accession>
<evidence type="ECO:0000256" key="4">
    <source>
        <dbReference type="ARBA" id="ARBA00022432"/>
    </source>
</evidence>
<evidence type="ECO:0000259" key="13">
    <source>
        <dbReference type="Pfam" id="PF03315"/>
    </source>
</evidence>
<dbReference type="InterPro" id="IPR004644">
    <property type="entry name" value="Fe-S_L-Ser_mono"/>
</dbReference>
<evidence type="ECO:0000256" key="7">
    <source>
        <dbReference type="ARBA" id="ARBA00023004"/>
    </source>
</evidence>
<evidence type="ECO:0000256" key="3">
    <source>
        <dbReference type="ARBA" id="ARBA00008636"/>
    </source>
</evidence>
<evidence type="ECO:0000313" key="14">
    <source>
        <dbReference type="EMBL" id="QDO82750.1"/>
    </source>
</evidence>
<evidence type="ECO:0000256" key="9">
    <source>
        <dbReference type="ARBA" id="ARBA00023239"/>
    </source>
</evidence>
<dbReference type="Pfam" id="PF03313">
    <property type="entry name" value="SDH_alpha"/>
    <property type="match status" value="1"/>
</dbReference>
<organism evidence="14 15">
    <name type="scientific">Shewanella psychropiezotolerans</name>
    <dbReference type="NCBI Taxonomy" id="2593655"/>
    <lineage>
        <taxon>Bacteria</taxon>
        <taxon>Pseudomonadati</taxon>
        <taxon>Pseudomonadota</taxon>
        <taxon>Gammaproteobacteria</taxon>
        <taxon>Alteromonadales</taxon>
        <taxon>Shewanellaceae</taxon>
        <taxon>Shewanella</taxon>
    </lineage>
</organism>
<protein>
    <recommendedName>
        <fullName evidence="11">L-serine dehydratase</fullName>
        <ecNumber evidence="11">4.3.1.17</ecNumber>
    </recommendedName>
</protein>
<comment type="pathway">
    <text evidence="2">Carbohydrate biosynthesis; gluconeogenesis.</text>
</comment>
<feature type="domain" description="Serine dehydratase beta chain" evidence="13">
    <location>
        <begin position="3"/>
        <end position="154"/>
    </location>
</feature>
<evidence type="ECO:0000256" key="1">
    <source>
        <dbReference type="ARBA" id="ARBA00001966"/>
    </source>
</evidence>
<evidence type="ECO:0000259" key="12">
    <source>
        <dbReference type="Pfam" id="PF03313"/>
    </source>
</evidence>
<dbReference type="Gene3D" id="3.30.1330.90">
    <property type="entry name" value="D-3-phosphoglycerate dehydrogenase, domain 3"/>
    <property type="match status" value="1"/>
</dbReference>
<comment type="catalytic activity">
    <reaction evidence="10 11">
        <text>L-serine = pyruvate + NH4(+)</text>
        <dbReference type="Rhea" id="RHEA:19169"/>
        <dbReference type="ChEBI" id="CHEBI:15361"/>
        <dbReference type="ChEBI" id="CHEBI:28938"/>
        <dbReference type="ChEBI" id="CHEBI:33384"/>
        <dbReference type="EC" id="4.3.1.17"/>
    </reaction>
</comment>
<dbReference type="PANTHER" id="PTHR30182:SF1">
    <property type="entry name" value="L-SERINE DEHYDRATASE 1"/>
    <property type="match status" value="1"/>
</dbReference>
<dbReference type="EMBL" id="CP041614">
    <property type="protein sequence ID" value="QDO82750.1"/>
    <property type="molecule type" value="Genomic_DNA"/>
</dbReference>
<dbReference type="SUPFAM" id="SSF143548">
    <property type="entry name" value="Serine metabolism enzymes domain"/>
    <property type="match status" value="1"/>
</dbReference>
<proteinExistence type="inferred from homology"/>
<dbReference type="InterPro" id="IPR005130">
    <property type="entry name" value="Ser_deHydtase-like_asu"/>
</dbReference>
<dbReference type="InterPro" id="IPR029009">
    <property type="entry name" value="ASB_dom_sf"/>
</dbReference>
<dbReference type="PANTHER" id="PTHR30182">
    <property type="entry name" value="L-SERINE DEHYDRATASE"/>
    <property type="match status" value="1"/>
</dbReference>
<dbReference type="GO" id="GO:0003941">
    <property type="term" value="F:L-serine ammonia-lyase activity"/>
    <property type="evidence" value="ECO:0007669"/>
    <property type="project" value="UniProtKB-EC"/>
</dbReference>
<evidence type="ECO:0000256" key="8">
    <source>
        <dbReference type="ARBA" id="ARBA00023014"/>
    </source>
</evidence>
<evidence type="ECO:0000256" key="11">
    <source>
        <dbReference type="RuleBase" id="RU366059"/>
    </source>
</evidence>
<evidence type="ECO:0000256" key="6">
    <source>
        <dbReference type="ARBA" id="ARBA00022723"/>
    </source>
</evidence>
<dbReference type="InterPro" id="IPR005131">
    <property type="entry name" value="Ser_deHydtase_bsu"/>
</dbReference>
<dbReference type="Pfam" id="PF03315">
    <property type="entry name" value="SDH_beta"/>
    <property type="match status" value="1"/>
</dbReference>
<dbReference type="InterPro" id="IPR051318">
    <property type="entry name" value="Fe-S_L-Ser"/>
</dbReference>
<evidence type="ECO:0000256" key="2">
    <source>
        <dbReference type="ARBA" id="ARBA00004742"/>
    </source>
</evidence>
<sequence>MFSAFDIFKIGVGPSSSHTVGPMKAAKEFVDELRQRGELKSVTRMSVDIYGSLSLTGKGHHTDIAIMMGLGGNSPESVDIESIPAIISEIEQSTSLLLGTEARRVDFPRDAVTFHKHALQLHENGMSIHAWVKDNCIFSKTYYSTGGGSIVDEEHFGLTAANDVLVPYPYAYASELLEQCTESGMSISALMMENEKVFNSEEAIYEGFGAVWDVMKAGIEKGQTTEGVLDGPLRVPRRAAALYRQLMTNERLSADPMVVIDWVNMFALAVSEENAAGGRVVTSPTNGAAGIIPAVMAYFDKYIQPMGEQEYTRFYLAAAAVGSLYIRNASISGAEVGCQGEVGVACSMAAAGLSEIMGASPSQVCIAAEIGMEHNLGLTCDPVGGQVQVPCIERNAIAAVKAINSSRMAMRRNSEPRVSLDKVIATMYETGKDMNVKYRETSQGGLAIKVTSICA</sequence>
<keyword evidence="15" id="KW-1185">Reference proteome</keyword>
<dbReference type="RefSeq" id="WP_144045136.1">
    <property type="nucleotide sequence ID" value="NZ_CP041614.1"/>
</dbReference>
<keyword evidence="5 11" id="KW-0004">4Fe-4S</keyword>
<evidence type="ECO:0000313" key="15">
    <source>
        <dbReference type="Proteomes" id="UP000315947"/>
    </source>
</evidence>
<evidence type="ECO:0000256" key="10">
    <source>
        <dbReference type="ARBA" id="ARBA00049406"/>
    </source>
</evidence>
<keyword evidence="4 11" id="KW-0312">Gluconeogenesis</keyword>
<dbReference type="EC" id="4.3.1.17" evidence="11"/>
<keyword evidence="8 11" id="KW-0411">Iron-sulfur</keyword>
<comment type="similarity">
    <text evidence="3 11">Belongs to the iron-sulfur dependent L-serine dehydratase family.</text>
</comment>
<dbReference type="NCBIfam" id="TIGR00720">
    <property type="entry name" value="sda_mono"/>
    <property type="match status" value="1"/>
</dbReference>
<reference evidence="14 15" key="1">
    <citation type="submission" date="2019-07" db="EMBL/GenBank/DDBJ databases">
        <title>Shewanella sp. YLB-06 whole genomic sequence.</title>
        <authorList>
            <person name="Yu L."/>
        </authorList>
    </citation>
    <scope>NUCLEOTIDE SEQUENCE [LARGE SCALE GENOMIC DNA]</scope>
    <source>
        <strain evidence="14 15">YLB-06</strain>
    </source>
</reference>
<keyword evidence="6 11" id="KW-0479">Metal-binding</keyword>
<keyword evidence="7 11" id="KW-0408">Iron</keyword>
<comment type="cofactor">
    <cofactor evidence="1 11">
        <name>[4Fe-4S] cluster</name>
        <dbReference type="ChEBI" id="CHEBI:49883"/>
    </cofactor>
</comment>
<keyword evidence="9 11" id="KW-0456">Lyase</keyword>
<name>A0ABX5WUG8_9GAMM</name>
<evidence type="ECO:0000256" key="5">
    <source>
        <dbReference type="ARBA" id="ARBA00022485"/>
    </source>
</evidence>
<gene>
    <name evidence="14" type="ORF">FM037_05270</name>
</gene>
<feature type="domain" description="Serine dehydratase-like alpha subunit" evidence="12">
    <location>
        <begin position="182"/>
        <end position="447"/>
    </location>
</feature>